<dbReference type="PANTHER" id="PTHR11783">
    <property type="entry name" value="SULFOTRANSFERASE SULT"/>
    <property type="match status" value="1"/>
</dbReference>
<sequence>MNRMMPERVADYVGPVTNTDVWADFTIRADDIFVCTPPKCGTTWTQTLVRMLLTGQADPAVYNNSVSPWLDCGFRDRAAQVALLEAQEHRRCIKTHTPLDGITYDPHAVYLVVHRHPVDVHFSFRDHVLNMKDDWLSYMVEGTVSEAFARFVDFPATPTGTDDLTLASVVHHFQSFWAFRDLPNIHFLHYAELSRDLPGQIRRLARILGIDVTPEAVADLAAAGSFSTMKANARRQSEEPGFQSVFRDPARFFSTGTGNKWEGRLSAADMQRYGDRADALLPPEERMWLETGRRSG</sequence>
<name>A0A6B2NMC3_9RHOB</name>
<reference evidence="4" key="1">
    <citation type="submission" date="2020-02" db="EMBL/GenBank/DDBJ databases">
        <title>Delineation of the pyrene-degrading pathway in Roseobacter clade bacteria by genomic analysis.</title>
        <authorList>
            <person name="Zhou H."/>
            <person name="Wang H."/>
        </authorList>
    </citation>
    <scope>NUCLEOTIDE SEQUENCE</scope>
    <source>
        <strain evidence="4">PrR005</strain>
    </source>
</reference>
<comment type="caution">
    <text evidence="4">The sequence shown here is derived from an EMBL/GenBank/DDBJ whole genome shotgun (WGS) entry which is preliminary data.</text>
</comment>
<dbReference type="SUPFAM" id="SSF52540">
    <property type="entry name" value="P-loop containing nucleoside triphosphate hydrolases"/>
    <property type="match status" value="1"/>
</dbReference>
<keyword evidence="2 4" id="KW-0808">Transferase</keyword>
<feature type="domain" description="Sulfotransferase" evidence="3">
    <location>
        <begin position="30"/>
        <end position="272"/>
    </location>
</feature>
<evidence type="ECO:0000256" key="1">
    <source>
        <dbReference type="ARBA" id="ARBA00005771"/>
    </source>
</evidence>
<dbReference type="Pfam" id="PF00685">
    <property type="entry name" value="Sulfotransfer_1"/>
    <property type="match status" value="1"/>
</dbReference>
<comment type="similarity">
    <text evidence="1">Belongs to the sulfotransferase 1 family.</text>
</comment>
<dbReference type="EMBL" id="JAAGOX010000011">
    <property type="protein sequence ID" value="NDW45262.1"/>
    <property type="molecule type" value="Genomic_DNA"/>
</dbReference>
<dbReference type="RefSeq" id="WP_164129200.1">
    <property type="nucleotide sequence ID" value="NZ_JAAGOX010000011.1"/>
</dbReference>
<accession>A0A6B2NMC3</accession>
<protein>
    <submittedName>
        <fullName evidence="4">Sulfotransferase domain-containing protein</fullName>
    </submittedName>
</protein>
<gene>
    <name evidence="4" type="ORF">G0P99_09840</name>
</gene>
<proteinExistence type="inferred from homology"/>
<evidence type="ECO:0000313" key="4">
    <source>
        <dbReference type="EMBL" id="NDW45262.1"/>
    </source>
</evidence>
<evidence type="ECO:0000256" key="2">
    <source>
        <dbReference type="ARBA" id="ARBA00022679"/>
    </source>
</evidence>
<dbReference type="InterPro" id="IPR027417">
    <property type="entry name" value="P-loop_NTPase"/>
</dbReference>
<dbReference type="AlphaFoldDB" id="A0A6B2NMC3"/>
<dbReference type="Gene3D" id="3.40.50.300">
    <property type="entry name" value="P-loop containing nucleotide triphosphate hydrolases"/>
    <property type="match status" value="1"/>
</dbReference>
<organism evidence="4">
    <name type="scientific">Ruegeria sp. PrR005</name>
    <dbReference type="NCBI Taxonomy" id="2706882"/>
    <lineage>
        <taxon>Bacteria</taxon>
        <taxon>Pseudomonadati</taxon>
        <taxon>Pseudomonadota</taxon>
        <taxon>Alphaproteobacteria</taxon>
        <taxon>Rhodobacterales</taxon>
        <taxon>Roseobacteraceae</taxon>
        <taxon>Ruegeria</taxon>
    </lineage>
</organism>
<dbReference type="InterPro" id="IPR000863">
    <property type="entry name" value="Sulfotransferase_dom"/>
</dbReference>
<evidence type="ECO:0000259" key="3">
    <source>
        <dbReference type="Pfam" id="PF00685"/>
    </source>
</evidence>
<dbReference type="GO" id="GO:0008146">
    <property type="term" value="F:sulfotransferase activity"/>
    <property type="evidence" value="ECO:0007669"/>
    <property type="project" value="InterPro"/>
</dbReference>